<reference evidence="2" key="1">
    <citation type="submission" date="2023-03" db="EMBL/GenBank/DDBJ databases">
        <authorList>
            <person name="Julca I."/>
        </authorList>
    </citation>
    <scope>NUCLEOTIDE SEQUENCE</scope>
</reference>
<dbReference type="InterPro" id="IPR044750">
    <property type="entry name" value="C2_SRC2/BAP"/>
</dbReference>
<dbReference type="CDD" id="cd04051">
    <property type="entry name" value="C2_SRC2_like"/>
    <property type="match status" value="1"/>
</dbReference>
<accession>A0AAV1E5V0</accession>
<dbReference type="Pfam" id="PF00168">
    <property type="entry name" value="C2"/>
    <property type="match status" value="1"/>
</dbReference>
<dbReference type="AlphaFoldDB" id="A0AAV1E5V0"/>
<evidence type="ECO:0000313" key="3">
    <source>
        <dbReference type="Proteomes" id="UP001161247"/>
    </source>
</evidence>
<feature type="domain" description="C2" evidence="1">
    <location>
        <begin position="1"/>
        <end position="113"/>
    </location>
</feature>
<dbReference type="InterPro" id="IPR035892">
    <property type="entry name" value="C2_domain_sf"/>
</dbReference>
<organism evidence="2 3">
    <name type="scientific">Oldenlandia corymbosa var. corymbosa</name>
    <dbReference type="NCBI Taxonomy" id="529605"/>
    <lineage>
        <taxon>Eukaryota</taxon>
        <taxon>Viridiplantae</taxon>
        <taxon>Streptophyta</taxon>
        <taxon>Embryophyta</taxon>
        <taxon>Tracheophyta</taxon>
        <taxon>Spermatophyta</taxon>
        <taxon>Magnoliopsida</taxon>
        <taxon>eudicotyledons</taxon>
        <taxon>Gunneridae</taxon>
        <taxon>Pentapetalae</taxon>
        <taxon>asterids</taxon>
        <taxon>lamiids</taxon>
        <taxon>Gentianales</taxon>
        <taxon>Rubiaceae</taxon>
        <taxon>Rubioideae</taxon>
        <taxon>Spermacoceae</taxon>
        <taxon>Hedyotis-Oldenlandia complex</taxon>
        <taxon>Oldenlandia</taxon>
    </lineage>
</organism>
<keyword evidence="3" id="KW-1185">Reference proteome</keyword>
<dbReference type="SUPFAM" id="SSF49562">
    <property type="entry name" value="C2 domain (Calcium/lipid-binding domain, CaLB)"/>
    <property type="match status" value="1"/>
</dbReference>
<dbReference type="PANTHER" id="PTHR32246:SF22">
    <property type="entry name" value="C2 DOMAIN-CONTAINING PROTEIN"/>
    <property type="match status" value="1"/>
</dbReference>
<dbReference type="Gene3D" id="2.60.40.150">
    <property type="entry name" value="C2 domain"/>
    <property type="match status" value="1"/>
</dbReference>
<dbReference type="Proteomes" id="UP001161247">
    <property type="component" value="Chromosome 7"/>
</dbReference>
<dbReference type="GO" id="GO:0006952">
    <property type="term" value="P:defense response"/>
    <property type="evidence" value="ECO:0007669"/>
    <property type="project" value="InterPro"/>
</dbReference>
<proteinExistence type="predicted"/>
<gene>
    <name evidence="2" type="ORF">OLC1_LOCUS21088</name>
</gene>
<dbReference type="SMART" id="SM00239">
    <property type="entry name" value="C2"/>
    <property type="match status" value="1"/>
</dbReference>
<sequence length="202" mass="22167">MGSWNLDLTIISATNLEDVRGISCGREMKVYAEVSINGEPGLMVKTRADRAGRTSPQWNAKISYVLTEQNVLPDTLIVIKLYCKRSFSRDTYVGQVNLSLKQLFGNRNIADDVVPKCEEHEVIRVNDKGGDFGVLKISHRLYEHVVDHTCCCCKGSKGENGNISGCDHQGSENSGSCCGLLVKVTAIMLREVAIAVAESLIF</sequence>
<evidence type="ECO:0000313" key="2">
    <source>
        <dbReference type="EMBL" id="CAI9114284.1"/>
    </source>
</evidence>
<evidence type="ECO:0000259" key="1">
    <source>
        <dbReference type="PROSITE" id="PS50004"/>
    </source>
</evidence>
<dbReference type="PROSITE" id="PS50004">
    <property type="entry name" value="C2"/>
    <property type="match status" value="1"/>
</dbReference>
<protein>
    <submittedName>
        <fullName evidence="2">OLC1v1014966C1</fullName>
    </submittedName>
</protein>
<name>A0AAV1E5V0_OLDCO</name>
<dbReference type="PANTHER" id="PTHR32246">
    <property type="entry name" value="INGRESSION PROTEIN FIC1"/>
    <property type="match status" value="1"/>
</dbReference>
<dbReference type="InterPro" id="IPR000008">
    <property type="entry name" value="C2_dom"/>
</dbReference>
<dbReference type="EMBL" id="OX459124">
    <property type="protein sequence ID" value="CAI9114284.1"/>
    <property type="molecule type" value="Genomic_DNA"/>
</dbReference>